<evidence type="ECO:0000313" key="1">
    <source>
        <dbReference type="EMBL" id="MPD00372.1"/>
    </source>
</evidence>
<comment type="caution">
    <text evidence="1">The sequence shown here is derived from an EMBL/GenBank/DDBJ whole genome shotgun (WGS) entry which is preliminary data.</text>
</comment>
<gene>
    <name evidence="1" type="ORF">E2C01_095838</name>
</gene>
<keyword evidence="2" id="KW-1185">Reference proteome</keyword>
<organism evidence="1 2">
    <name type="scientific">Portunus trituberculatus</name>
    <name type="common">Swimming crab</name>
    <name type="synonym">Neptunus trituberculatus</name>
    <dbReference type="NCBI Taxonomy" id="210409"/>
    <lineage>
        <taxon>Eukaryota</taxon>
        <taxon>Metazoa</taxon>
        <taxon>Ecdysozoa</taxon>
        <taxon>Arthropoda</taxon>
        <taxon>Crustacea</taxon>
        <taxon>Multicrustacea</taxon>
        <taxon>Malacostraca</taxon>
        <taxon>Eumalacostraca</taxon>
        <taxon>Eucarida</taxon>
        <taxon>Decapoda</taxon>
        <taxon>Pleocyemata</taxon>
        <taxon>Brachyura</taxon>
        <taxon>Eubrachyura</taxon>
        <taxon>Portunoidea</taxon>
        <taxon>Portunidae</taxon>
        <taxon>Portuninae</taxon>
        <taxon>Portunus</taxon>
    </lineage>
</organism>
<dbReference type="EMBL" id="VSRR010122598">
    <property type="protein sequence ID" value="MPD00372.1"/>
    <property type="molecule type" value="Genomic_DNA"/>
</dbReference>
<evidence type="ECO:0000313" key="2">
    <source>
        <dbReference type="Proteomes" id="UP000324222"/>
    </source>
</evidence>
<accession>A0A5B7JQW5</accession>
<name>A0A5B7JQW5_PORTR</name>
<proteinExistence type="predicted"/>
<sequence>MYIPQGMTPAACKHLTQSRHYDPARHGQEFIKVVTLHGTQRRDE</sequence>
<dbReference type="AlphaFoldDB" id="A0A5B7JQW5"/>
<reference evidence="1 2" key="1">
    <citation type="submission" date="2019-05" db="EMBL/GenBank/DDBJ databases">
        <title>Another draft genome of Portunus trituberculatus and its Hox gene families provides insights of decapod evolution.</title>
        <authorList>
            <person name="Jeong J.-H."/>
            <person name="Song I."/>
            <person name="Kim S."/>
            <person name="Choi T."/>
            <person name="Kim D."/>
            <person name="Ryu S."/>
            <person name="Kim W."/>
        </authorList>
    </citation>
    <scope>NUCLEOTIDE SEQUENCE [LARGE SCALE GENOMIC DNA]</scope>
    <source>
        <tissue evidence="1">Muscle</tissue>
    </source>
</reference>
<dbReference type="Proteomes" id="UP000324222">
    <property type="component" value="Unassembled WGS sequence"/>
</dbReference>
<protein>
    <submittedName>
        <fullName evidence="1">Uncharacterized protein</fullName>
    </submittedName>
</protein>